<dbReference type="HOGENOM" id="CLU_2485306_0_0_1"/>
<evidence type="ECO:0000313" key="1">
    <source>
        <dbReference type="EMBL" id="EGT38259.1"/>
    </source>
</evidence>
<sequence>MLNSQNFVSIGSKDDRIDIRSRIHMKTDLIRHKIETELVEDWKGMAFNSIRLLRHPENPQLILKCMYEWYRFNVAFITPEPFDFYRL</sequence>
<organism evidence="2">
    <name type="scientific">Caenorhabditis brenneri</name>
    <name type="common">Nematode worm</name>
    <dbReference type="NCBI Taxonomy" id="135651"/>
    <lineage>
        <taxon>Eukaryota</taxon>
        <taxon>Metazoa</taxon>
        <taxon>Ecdysozoa</taxon>
        <taxon>Nematoda</taxon>
        <taxon>Chromadorea</taxon>
        <taxon>Rhabditida</taxon>
        <taxon>Rhabditina</taxon>
        <taxon>Rhabditomorpha</taxon>
        <taxon>Rhabditoidea</taxon>
        <taxon>Rhabditidae</taxon>
        <taxon>Peloderinae</taxon>
        <taxon>Caenorhabditis</taxon>
    </lineage>
</organism>
<keyword evidence="2" id="KW-1185">Reference proteome</keyword>
<protein>
    <submittedName>
        <fullName evidence="1">Uncharacterized protein</fullName>
    </submittedName>
</protein>
<dbReference type="InParanoid" id="G0MN57"/>
<name>G0MN57_CAEBE</name>
<dbReference type="AlphaFoldDB" id="G0MN57"/>
<reference evidence="2" key="1">
    <citation type="submission" date="2011-07" db="EMBL/GenBank/DDBJ databases">
        <authorList>
            <consortium name="Caenorhabditis brenneri Sequencing and Analysis Consortium"/>
            <person name="Wilson R.K."/>
        </authorList>
    </citation>
    <scope>NUCLEOTIDE SEQUENCE [LARGE SCALE GENOMIC DNA]</scope>
    <source>
        <strain evidence="2">PB2801</strain>
    </source>
</reference>
<dbReference type="EMBL" id="GL379803">
    <property type="protein sequence ID" value="EGT38259.1"/>
    <property type="molecule type" value="Genomic_DNA"/>
</dbReference>
<evidence type="ECO:0000313" key="2">
    <source>
        <dbReference type="Proteomes" id="UP000008068"/>
    </source>
</evidence>
<gene>
    <name evidence="1" type="ORF">CAEBREN_09560</name>
</gene>
<proteinExistence type="predicted"/>
<accession>G0MN57</accession>
<dbReference type="Proteomes" id="UP000008068">
    <property type="component" value="Unassembled WGS sequence"/>
</dbReference>